<gene>
    <name evidence="2" type="ORF">M9Y10_038758</name>
</gene>
<evidence type="ECO:0000256" key="1">
    <source>
        <dbReference type="SAM" id="Coils"/>
    </source>
</evidence>
<sequence length="493" mass="57180">MEIVEDVNIFPTEVQEAIVSQQNQEDQISYLQNDSQEIILPKTEAQPKESNGNQSNVNENIIQPEENSLIDSVLDKSQKLANCTDIQNDKYQSDFKRQTRTCPQTAQKHPVFYKKTVNIAKPKTTSSKSSLLTMKRGKISSLSADKYLPKELINNPIIAKKYGVYQAKEIISRPPRAALDPRQYNPRTLVELGSLAQSILDGNVPDKEATKEELKTAKNQLKNLELELIDKADYMAAKQAASAFDYMENYISKHQDINKLKENLEGILSKRNELIAYISSIQESIRIQLEEQKAISEDRLRELESQQMIEIQEFDNNVPSELTREFKHQTKDYMELRNKQRSLAMKREFDEAQKLKEKADKLEQLQIKGDIKQMRKYYNRKRKLILNKHRIQIQCIIDDNTLREKEIINSRQFEIDATNARIMALNEEVKRKCEEKGVNMSDLDDGIIDQNRVNNLITRSNDTRYAKFRPRSNYYGSQYVTMKNPLPPLPVEA</sequence>
<evidence type="ECO:0000313" key="2">
    <source>
        <dbReference type="EMBL" id="KAK8887704.1"/>
    </source>
</evidence>
<dbReference type="PANTHER" id="PTHR47026:SF2">
    <property type="entry name" value="FLAGELLAR ASSOCIATED PROTEIN"/>
    <property type="match status" value="1"/>
</dbReference>
<name>A0ABR2K9C9_9EUKA</name>
<dbReference type="EMBL" id="JAPFFF010000006">
    <property type="protein sequence ID" value="KAK8887704.1"/>
    <property type="molecule type" value="Genomic_DNA"/>
</dbReference>
<dbReference type="PANTHER" id="PTHR47026">
    <property type="entry name" value="PIGMENTOSA GTPASE REGULATOR-LIKE PROTEIN, PUTATIVE-RELATED"/>
    <property type="match status" value="1"/>
</dbReference>
<dbReference type="Proteomes" id="UP001470230">
    <property type="component" value="Unassembled WGS sequence"/>
</dbReference>
<keyword evidence="3" id="KW-1185">Reference proteome</keyword>
<keyword evidence="1" id="KW-0175">Coiled coil</keyword>
<protein>
    <submittedName>
        <fullName evidence="2">Uncharacterized protein</fullName>
    </submittedName>
</protein>
<comment type="caution">
    <text evidence="2">The sequence shown here is derived from an EMBL/GenBank/DDBJ whole genome shotgun (WGS) entry which is preliminary data.</text>
</comment>
<organism evidence="2 3">
    <name type="scientific">Tritrichomonas musculus</name>
    <dbReference type="NCBI Taxonomy" id="1915356"/>
    <lineage>
        <taxon>Eukaryota</taxon>
        <taxon>Metamonada</taxon>
        <taxon>Parabasalia</taxon>
        <taxon>Tritrichomonadida</taxon>
        <taxon>Tritrichomonadidae</taxon>
        <taxon>Tritrichomonas</taxon>
    </lineage>
</organism>
<feature type="coiled-coil region" evidence="1">
    <location>
        <begin position="207"/>
        <end position="234"/>
    </location>
</feature>
<accession>A0ABR2K9C9</accession>
<evidence type="ECO:0000313" key="3">
    <source>
        <dbReference type="Proteomes" id="UP001470230"/>
    </source>
</evidence>
<reference evidence="2 3" key="1">
    <citation type="submission" date="2024-04" db="EMBL/GenBank/DDBJ databases">
        <title>Tritrichomonas musculus Genome.</title>
        <authorList>
            <person name="Alves-Ferreira E."/>
            <person name="Grigg M."/>
            <person name="Lorenzi H."/>
            <person name="Galac M."/>
        </authorList>
    </citation>
    <scope>NUCLEOTIDE SEQUENCE [LARGE SCALE GENOMIC DNA]</scope>
    <source>
        <strain evidence="2 3">EAF2021</strain>
    </source>
</reference>
<proteinExistence type="predicted"/>